<evidence type="ECO:0000313" key="2">
    <source>
        <dbReference type="Proteomes" id="UP000197058"/>
    </source>
</evidence>
<dbReference type="AlphaFoldDB" id="A0AAI8GUV5"/>
<proteinExistence type="predicted"/>
<dbReference type="PANTHER" id="PTHR42820:SF1">
    <property type="entry name" value="SHORT-CHAIN DEHYDROGENASE_REDUCTASE FAMILY PROTEIN"/>
    <property type="match status" value="1"/>
</dbReference>
<reference evidence="2" key="1">
    <citation type="submission" date="2017-06" db="EMBL/GenBank/DDBJ databases">
        <title>FDA dAtabase for Regulatory Grade micrObial Sequences (FDA-ARGOS): Supporting development and validation of Infectious Disease Dx tests.</title>
        <authorList>
            <person name="Goldberg B."/>
            <person name="Campos J."/>
            <person name="Tallon L."/>
            <person name="Sadzewicz L."/>
            <person name="Sengamalay N."/>
            <person name="Ott S."/>
            <person name="Godinez A."/>
            <person name="Nagaraj S."/>
            <person name="Vavikolanu K."/>
            <person name="Nadendla S."/>
            <person name="George J."/>
            <person name="Geyer C."/>
            <person name="Sichtig H."/>
        </authorList>
    </citation>
    <scope>NUCLEOTIDE SEQUENCE [LARGE SCALE GENOMIC DNA]</scope>
    <source>
        <strain evidence="2">FDAARGOS_285</strain>
    </source>
</reference>
<sequence length="83" mass="9619">MVFDDFDERSEQTVQEIKDKYSKTIFVRTDVSQPDQVKNLVDKTVETFGSLDHVYNNAGILNKLNKFDDIDVDTFDKVLDVDI</sequence>
<name>A0AAI8GUV5_MAMSC</name>
<dbReference type="PANTHER" id="PTHR42820">
    <property type="entry name" value="SHORT-CHAIN DEHYDROGENASE REDUCTASE"/>
    <property type="match status" value="1"/>
</dbReference>
<dbReference type="Pfam" id="PF13561">
    <property type="entry name" value="adh_short_C2"/>
    <property type="match status" value="1"/>
</dbReference>
<gene>
    <name evidence="1" type="ORF">CEP64_13050</name>
</gene>
<dbReference type="Gene3D" id="3.40.50.720">
    <property type="entry name" value="NAD(P)-binding Rossmann-like Domain"/>
    <property type="match status" value="1"/>
</dbReference>
<dbReference type="SUPFAM" id="SSF51735">
    <property type="entry name" value="NAD(P)-binding Rossmann-fold domains"/>
    <property type="match status" value="1"/>
</dbReference>
<accession>A0AAI8GUV5</accession>
<dbReference type="EMBL" id="CP022046">
    <property type="protein sequence ID" value="ASE35473.1"/>
    <property type="molecule type" value="Genomic_DNA"/>
</dbReference>
<dbReference type="InterPro" id="IPR036291">
    <property type="entry name" value="NAD(P)-bd_dom_sf"/>
</dbReference>
<evidence type="ECO:0000313" key="1">
    <source>
        <dbReference type="EMBL" id="ASE35473.1"/>
    </source>
</evidence>
<organism evidence="1 2">
    <name type="scientific">Mammaliicoccus sciuri</name>
    <name type="common">Staphylococcus sciuri</name>
    <dbReference type="NCBI Taxonomy" id="1296"/>
    <lineage>
        <taxon>Bacteria</taxon>
        <taxon>Bacillati</taxon>
        <taxon>Bacillota</taxon>
        <taxon>Bacilli</taxon>
        <taxon>Bacillales</taxon>
        <taxon>Staphylococcaceae</taxon>
        <taxon>Mammaliicoccus</taxon>
    </lineage>
</organism>
<dbReference type="KEGG" id="sscu:CEP64_13050"/>
<dbReference type="Proteomes" id="UP000197058">
    <property type="component" value="Chromosome"/>
</dbReference>
<protein>
    <submittedName>
        <fullName evidence="1">KR domain-containing protein</fullName>
    </submittedName>
</protein>
<dbReference type="InterPro" id="IPR002347">
    <property type="entry name" value="SDR_fam"/>
</dbReference>